<dbReference type="GO" id="GO:0019441">
    <property type="term" value="P:L-tryptophan catabolic process to kynurenine"/>
    <property type="evidence" value="ECO:0007669"/>
    <property type="project" value="InterPro"/>
</dbReference>
<dbReference type="Gene3D" id="3.50.30.50">
    <property type="entry name" value="Putative cyclase"/>
    <property type="match status" value="1"/>
</dbReference>
<dbReference type="Proteomes" id="UP000235786">
    <property type="component" value="Unassembled WGS sequence"/>
</dbReference>
<dbReference type="AlphaFoldDB" id="A0A2J6QUR9"/>
<dbReference type="GO" id="GO:0004061">
    <property type="term" value="F:arylformamidase activity"/>
    <property type="evidence" value="ECO:0007669"/>
    <property type="project" value="InterPro"/>
</dbReference>
<dbReference type="Pfam" id="PF04199">
    <property type="entry name" value="Cyclase"/>
    <property type="match status" value="1"/>
</dbReference>
<organism evidence="2 3">
    <name type="scientific">Hyaloscypha variabilis (strain UAMH 11265 / GT02V1 / F)</name>
    <name type="common">Meliniomyces variabilis</name>
    <dbReference type="NCBI Taxonomy" id="1149755"/>
    <lineage>
        <taxon>Eukaryota</taxon>
        <taxon>Fungi</taxon>
        <taxon>Dikarya</taxon>
        <taxon>Ascomycota</taxon>
        <taxon>Pezizomycotina</taxon>
        <taxon>Leotiomycetes</taxon>
        <taxon>Helotiales</taxon>
        <taxon>Hyaloscyphaceae</taxon>
        <taxon>Hyaloscypha</taxon>
        <taxon>Hyaloscypha variabilis</taxon>
    </lineage>
</organism>
<reference evidence="2 3" key="1">
    <citation type="submission" date="2016-04" db="EMBL/GenBank/DDBJ databases">
        <title>A degradative enzymes factory behind the ericoid mycorrhizal symbiosis.</title>
        <authorList>
            <consortium name="DOE Joint Genome Institute"/>
            <person name="Martino E."/>
            <person name="Morin E."/>
            <person name="Grelet G."/>
            <person name="Kuo A."/>
            <person name="Kohler A."/>
            <person name="Daghino S."/>
            <person name="Barry K."/>
            <person name="Choi C."/>
            <person name="Cichocki N."/>
            <person name="Clum A."/>
            <person name="Copeland A."/>
            <person name="Hainaut M."/>
            <person name="Haridas S."/>
            <person name="Labutti K."/>
            <person name="Lindquist E."/>
            <person name="Lipzen A."/>
            <person name="Khouja H.-R."/>
            <person name="Murat C."/>
            <person name="Ohm R."/>
            <person name="Olson A."/>
            <person name="Spatafora J."/>
            <person name="Veneault-Fourrey C."/>
            <person name="Henrissat B."/>
            <person name="Grigoriev I."/>
            <person name="Martin F."/>
            <person name="Perotto S."/>
        </authorList>
    </citation>
    <scope>NUCLEOTIDE SEQUENCE [LARGE SCALE GENOMIC DNA]</scope>
    <source>
        <strain evidence="2 3">F</strain>
    </source>
</reference>
<dbReference type="InterPro" id="IPR037175">
    <property type="entry name" value="KFase_sf"/>
</dbReference>
<evidence type="ECO:0000313" key="2">
    <source>
        <dbReference type="EMBL" id="PMD30013.1"/>
    </source>
</evidence>
<gene>
    <name evidence="2" type="ORF">L207DRAFT_614748</name>
</gene>
<dbReference type="OrthoDB" id="5396at2759"/>
<accession>A0A2J6QUR9</accession>
<protein>
    <recommendedName>
        <fullName evidence="4">Cyclase</fullName>
    </recommendedName>
</protein>
<comment type="similarity">
    <text evidence="1">Belongs to the Cyclase 1 superfamily.</text>
</comment>
<dbReference type="SUPFAM" id="SSF102198">
    <property type="entry name" value="Putative cyclase"/>
    <property type="match status" value="1"/>
</dbReference>
<dbReference type="InterPro" id="IPR007325">
    <property type="entry name" value="KFase/CYL"/>
</dbReference>
<name>A0A2J6QUR9_HYAVF</name>
<dbReference type="PANTHER" id="PTHR34861:SF10">
    <property type="entry name" value="CYCLASE"/>
    <property type="match status" value="1"/>
</dbReference>
<proteinExistence type="inferred from homology"/>
<keyword evidence="3" id="KW-1185">Reference proteome</keyword>
<evidence type="ECO:0000313" key="3">
    <source>
        <dbReference type="Proteomes" id="UP000235786"/>
    </source>
</evidence>
<dbReference type="PANTHER" id="PTHR34861">
    <property type="match status" value="1"/>
</dbReference>
<sequence>MDTPKFTELPNIPNGPKGCAWAVWNKIHEEQVGDGKKDMLGTLNHLTPAVVAAAAAEIKTGSRAALNWGLDAYTYVGFHRQKLEFKAIDARVLEGVHFYANDDQITFNTQISSQWDGVCHFGHQKTGCYYNGITHEEMQQPREQRPSSVDGWTKAGGIAGRGVLLDYARWAQEHGVKYSPASATEITIDALEKVAAWEGVTFTAGDILLVRTGWLRWHNDADDETRIRLTRDKHENVGVAASEATAAWIWDHRLAGVAADNPTLESWPPNETSPINVDHNNAVLHEYMLTMLGCPIGELWDLEALSELCASSKRWSFFLTSAPINIRGCIATPANAMAVL</sequence>
<evidence type="ECO:0008006" key="4">
    <source>
        <dbReference type="Google" id="ProtNLM"/>
    </source>
</evidence>
<dbReference type="EMBL" id="KZ613969">
    <property type="protein sequence ID" value="PMD30013.1"/>
    <property type="molecule type" value="Genomic_DNA"/>
</dbReference>
<evidence type="ECO:0000256" key="1">
    <source>
        <dbReference type="ARBA" id="ARBA00007865"/>
    </source>
</evidence>